<organism evidence="1 2">
    <name type="scientific">Tritrichomonas musculus</name>
    <dbReference type="NCBI Taxonomy" id="1915356"/>
    <lineage>
        <taxon>Eukaryota</taxon>
        <taxon>Metamonada</taxon>
        <taxon>Parabasalia</taxon>
        <taxon>Tritrichomonadida</taxon>
        <taxon>Tritrichomonadidae</taxon>
        <taxon>Tritrichomonas</taxon>
    </lineage>
</organism>
<dbReference type="InterPro" id="IPR008979">
    <property type="entry name" value="Galactose-bd-like_sf"/>
</dbReference>
<dbReference type="EMBL" id="JAPFFF010000025">
    <property type="protein sequence ID" value="KAK8849988.1"/>
    <property type="molecule type" value="Genomic_DNA"/>
</dbReference>
<reference evidence="1 2" key="1">
    <citation type="submission" date="2024-04" db="EMBL/GenBank/DDBJ databases">
        <title>Tritrichomonas musculus Genome.</title>
        <authorList>
            <person name="Alves-Ferreira E."/>
            <person name="Grigg M."/>
            <person name="Lorenzi H."/>
            <person name="Galac M."/>
        </authorList>
    </citation>
    <scope>NUCLEOTIDE SEQUENCE [LARGE SCALE GENOMIC DNA]</scope>
    <source>
        <strain evidence="1 2">EAF2021</strain>
    </source>
</reference>
<dbReference type="Proteomes" id="UP001470230">
    <property type="component" value="Unassembled WGS sequence"/>
</dbReference>
<protein>
    <recommendedName>
        <fullName evidence="3">F5/8 type C domain-containing protein</fullName>
    </recommendedName>
</protein>
<dbReference type="SUPFAM" id="SSF49785">
    <property type="entry name" value="Galactose-binding domain-like"/>
    <property type="match status" value="1"/>
</dbReference>
<name>A0ABR2HN08_9EUKA</name>
<evidence type="ECO:0000313" key="1">
    <source>
        <dbReference type="EMBL" id="KAK8849988.1"/>
    </source>
</evidence>
<comment type="caution">
    <text evidence="1">The sequence shown here is derived from an EMBL/GenBank/DDBJ whole genome shotgun (WGS) entry which is preliminary data.</text>
</comment>
<gene>
    <name evidence="1" type="ORF">M9Y10_018582</name>
</gene>
<keyword evidence="2" id="KW-1185">Reference proteome</keyword>
<evidence type="ECO:0000313" key="2">
    <source>
        <dbReference type="Proteomes" id="UP001470230"/>
    </source>
</evidence>
<accession>A0ABR2HN08</accession>
<proteinExistence type="predicted"/>
<sequence length="233" mass="27483">MTQKNQSLQVIPNKIVQCQFKGNELSGIIDYLIKSKGKDLEKNGELKLTGGGFPNAACPITNLIKYNEDDINDFYYNYSSRNPASENDSWIQFDFGRRKVNLTSYTIRACCHDISNECKAKSWRIVGSNDGLNWDVLDHEVNRSELKLRYDQHRFECKSNVNKYYRYIRYIQEETWHKNDECRYYKHFSCIELFGSILDSEEQYNMKGKLPNNSYSLVYQNGFGFCFMQIKDY</sequence>
<evidence type="ECO:0008006" key="3">
    <source>
        <dbReference type="Google" id="ProtNLM"/>
    </source>
</evidence>
<dbReference type="Gene3D" id="2.60.120.260">
    <property type="entry name" value="Galactose-binding domain-like"/>
    <property type="match status" value="1"/>
</dbReference>